<keyword evidence="1" id="KW-0812">Transmembrane</keyword>
<name>M7PH46_PNEMU</name>
<feature type="transmembrane region" description="Helical" evidence="1">
    <location>
        <begin position="248"/>
        <end position="266"/>
    </location>
</feature>
<organism evidence="2 3">
    <name type="scientific">Pneumocystis murina (strain B123)</name>
    <name type="common">Mouse pneumocystis pneumonia agent</name>
    <name type="synonym">Pneumocystis carinii f. sp. muris</name>
    <dbReference type="NCBI Taxonomy" id="1069680"/>
    <lineage>
        <taxon>Eukaryota</taxon>
        <taxon>Fungi</taxon>
        <taxon>Dikarya</taxon>
        <taxon>Ascomycota</taxon>
        <taxon>Taphrinomycotina</taxon>
        <taxon>Pneumocystomycetes</taxon>
        <taxon>Pneumocystaceae</taxon>
        <taxon>Pneumocystis</taxon>
    </lineage>
</organism>
<dbReference type="Pfam" id="PF12271">
    <property type="entry name" value="Chs7"/>
    <property type="match status" value="1"/>
</dbReference>
<dbReference type="PANTHER" id="PTHR35329">
    <property type="entry name" value="CHITIN SYNTHASE EXPORT CHAPERONE"/>
    <property type="match status" value="1"/>
</dbReference>
<sequence length="297" mass="33855">MGFGSFKTVCRSSTLPVCNLFYGKLEPYCVLKGVRNRSTSYVTNPSDISFAILAALVALWLVIRSQSKFAAVGRREMQILILMYFFISVVQIFTIGGFITNIKLLAYFTAVHIGLIAAFFWVLLMNAIVGYQLFEDGTVFSVLITLIPSLFLFLGSGYIVLDSMLFWTKTFISGSRMFQNYGIYVFYFLWSLLCVIGYFILEFILVFKILEEWKPLLLLSGSLILFIIGQIFNFVISKYICQGTQGKIDGSFIGTLFVLLSVILLYKFWDSITEDDWDEPVFQETQMANVPKFDFSP</sequence>
<keyword evidence="1" id="KW-0472">Membrane</keyword>
<feature type="transmembrane region" description="Helical" evidence="1">
    <location>
        <begin position="216"/>
        <end position="236"/>
    </location>
</feature>
<dbReference type="HOGENOM" id="CLU_050424_0_1_1"/>
<dbReference type="EMBL" id="AFWA02000009">
    <property type="protein sequence ID" value="EMR09759.1"/>
    <property type="molecule type" value="Genomic_DNA"/>
</dbReference>
<proteinExistence type="predicted"/>
<dbReference type="eggNOG" id="ENOG502QTJE">
    <property type="taxonomic scope" value="Eukaryota"/>
</dbReference>
<feature type="transmembrane region" description="Helical" evidence="1">
    <location>
        <begin position="105"/>
        <end position="127"/>
    </location>
</feature>
<dbReference type="OrthoDB" id="5582162at2759"/>
<dbReference type="Proteomes" id="UP000011958">
    <property type="component" value="Unassembled WGS sequence"/>
</dbReference>
<dbReference type="GO" id="GO:0051082">
    <property type="term" value="F:unfolded protein binding"/>
    <property type="evidence" value="ECO:0007669"/>
    <property type="project" value="TreeGrafter"/>
</dbReference>
<evidence type="ECO:0000313" key="2">
    <source>
        <dbReference type="EMBL" id="EMR09759.1"/>
    </source>
</evidence>
<keyword evidence="1" id="KW-1133">Transmembrane helix</keyword>
<feature type="transmembrane region" description="Helical" evidence="1">
    <location>
        <begin position="181"/>
        <end position="204"/>
    </location>
</feature>
<dbReference type="GO" id="GO:0006457">
    <property type="term" value="P:protein folding"/>
    <property type="evidence" value="ECO:0007669"/>
    <property type="project" value="TreeGrafter"/>
</dbReference>
<feature type="transmembrane region" description="Helical" evidence="1">
    <location>
        <begin position="79"/>
        <end position="99"/>
    </location>
</feature>
<dbReference type="AlphaFoldDB" id="M7PH46"/>
<keyword evidence="3" id="KW-1185">Reference proteome</keyword>
<dbReference type="RefSeq" id="XP_007873920.1">
    <property type="nucleotide sequence ID" value="XM_007875729.1"/>
</dbReference>
<dbReference type="GeneID" id="19895637"/>
<dbReference type="STRING" id="1069680.M7PH46"/>
<comment type="caution">
    <text evidence="2">The sequence shown here is derived from an EMBL/GenBank/DDBJ whole genome shotgun (WGS) entry which is preliminary data.</text>
</comment>
<feature type="transmembrane region" description="Helical" evidence="1">
    <location>
        <begin position="139"/>
        <end position="161"/>
    </location>
</feature>
<dbReference type="InterPro" id="IPR022057">
    <property type="entry name" value="Chs7"/>
</dbReference>
<protein>
    <submittedName>
        <fullName evidence="2">Uncharacterized protein</fullName>
    </submittedName>
</protein>
<dbReference type="OMA" id="VWAFWSS"/>
<feature type="transmembrane region" description="Helical" evidence="1">
    <location>
        <begin position="48"/>
        <end position="67"/>
    </location>
</feature>
<evidence type="ECO:0000313" key="3">
    <source>
        <dbReference type="Proteomes" id="UP000011958"/>
    </source>
</evidence>
<dbReference type="GO" id="GO:0005789">
    <property type="term" value="C:endoplasmic reticulum membrane"/>
    <property type="evidence" value="ECO:0007669"/>
    <property type="project" value="TreeGrafter"/>
</dbReference>
<gene>
    <name evidence="2" type="ORF">PNEG_01943</name>
</gene>
<evidence type="ECO:0000256" key="1">
    <source>
        <dbReference type="SAM" id="Phobius"/>
    </source>
</evidence>
<reference evidence="3" key="1">
    <citation type="journal article" date="2016" name="Nat. Commun.">
        <title>Genome analysis of three Pneumocystis species reveals adaptation mechanisms to life exclusively in mammalian hosts.</title>
        <authorList>
            <person name="Ma L."/>
            <person name="Chen Z."/>
            <person name="Huang D.W."/>
            <person name="Kutty G."/>
            <person name="Ishihara M."/>
            <person name="Wang H."/>
            <person name="Abouelleil A."/>
            <person name="Bishop L."/>
            <person name="Davey E."/>
            <person name="Deng R."/>
            <person name="Deng X."/>
            <person name="Fan L."/>
            <person name="Fantoni G."/>
            <person name="Fitzgerald M."/>
            <person name="Gogineni E."/>
            <person name="Goldberg J.M."/>
            <person name="Handley G."/>
            <person name="Hu X."/>
            <person name="Huber C."/>
            <person name="Jiao X."/>
            <person name="Jones K."/>
            <person name="Levin J.Z."/>
            <person name="Liu Y."/>
            <person name="Macdonald P."/>
            <person name="Melnikov A."/>
            <person name="Raley C."/>
            <person name="Sassi M."/>
            <person name="Sherman B.T."/>
            <person name="Song X."/>
            <person name="Sykes S."/>
            <person name="Tran B."/>
            <person name="Walsh L."/>
            <person name="Xia Y."/>
            <person name="Yang J."/>
            <person name="Young S."/>
            <person name="Zeng Q."/>
            <person name="Zheng X."/>
            <person name="Stephens R."/>
            <person name="Nusbaum C."/>
            <person name="Birren B.W."/>
            <person name="Azadi P."/>
            <person name="Lempicki R.A."/>
            <person name="Cuomo C.A."/>
            <person name="Kovacs J.A."/>
        </authorList>
    </citation>
    <scope>NUCLEOTIDE SEQUENCE [LARGE SCALE GENOMIC DNA]</scope>
    <source>
        <strain evidence="3">B123</strain>
    </source>
</reference>
<dbReference type="PANTHER" id="PTHR35329:SF1">
    <property type="entry name" value="CHITIN SYNTHASE EXPORT CHAPERONE"/>
    <property type="match status" value="1"/>
</dbReference>
<dbReference type="VEuPathDB" id="FungiDB:PNEG_01943"/>
<accession>M7PH46</accession>